<evidence type="ECO:0000313" key="2">
    <source>
        <dbReference type="Proteomes" id="UP001257627"/>
    </source>
</evidence>
<comment type="caution">
    <text evidence="1">The sequence shown here is derived from an EMBL/GenBank/DDBJ whole genome shotgun (WGS) entry which is preliminary data.</text>
</comment>
<sequence>MSALAILATEAAGTEQHHLRAVQLPVSLVTATAVVQALDGEGPIAQAAELG</sequence>
<accession>A0ABU3V6G3</accession>
<keyword evidence="2" id="KW-1185">Reference proteome</keyword>
<dbReference type="EMBL" id="JARAKF010000006">
    <property type="protein sequence ID" value="MDU9001772.1"/>
    <property type="molecule type" value="Genomic_DNA"/>
</dbReference>
<proteinExistence type="predicted"/>
<name>A0ABU3V6G3_9ACTN</name>
<dbReference type="RefSeq" id="WP_164405864.1">
    <property type="nucleotide sequence ID" value="NZ_CP107955.1"/>
</dbReference>
<protein>
    <submittedName>
        <fullName evidence="1">Uncharacterized protein</fullName>
    </submittedName>
</protein>
<gene>
    <name evidence="1" type="ORF">PU648_58170</name>
</gene>
<evidence type="ECO:0000313" key="1">
    <source>
        <dbReference type="EMBL" id="MDU9001772.1"/>
    </source>
</evidence>
<organism evidence="1 2">
    <name type="scientific">Streptomyces mirabilis</name>
    <dbReference type="NCBI Taxonomy" id="68239"/>
    <lineage>
        <taxon>Bacteria</taxon>
        <taxon>Bacillati</taxon>
        <taxon>Actinomycetota</taxon>
        <taxon>Actinomycetes</taxon>
        <taxon>Kitasatosporales</taxon>
        <taxon>Streptomycetaceae</taxon>
        <taxon>Streptomyces</taxon>
    </lineage>
</organism>
<dbReference type="Proteomes" id="UP001257627">
    <property type="component" value="Unassembled WGS sequence"/>
</dbReference>
<reference evidence="1 2" key="1">
    <citation type="submission" date="2023-02" db="EMBL/GenBank/DDBJ databases">
        <authorList>
            <person name="Maleckis M."/>
        </authorList>
    </citation>
    <scope>NUCLEOTIDE SEQUENCE [LARGE SCALE GENOMIC DNA]</scope>
    <source>
        <strain evidence="1 2">P8-A2</strain>
    </source>
</reference>